<dbReference type="PROSITE" id="PS51257">
    <property type="entry name" value="PROKAR_LIPOPROTEIN"/>
    <property type="match status" value="1"/>
</dbReference>
<dbReference type="RefSeq" id="WP_094095777.1">
    <property type="nucleotide sequence ID" value="NZ_BMHF01000007.1"/>
</dbReference>
<evidence type="ECO:0000259" key="8">
    <source>
        <dbReference type="Pfam" id="PF02608"/>
    </source>
</evidence>
<dbReference type="Proteomes" id="UP000609323">
    <property type="component" value="Unassembled WGS sequence"/>
</dbReference>
<keyword evidence="3" id="KW-1003">Cell membrane</keyword>
<feature type="chain" id="PRO_5045118129" evidence="7">
    <location>
        <begin position="23"/>
        <end position="346"/>
    </location>
</feature>
<gene>
    <name evidence="9" type="ORF">GCM10010917_24230</name>
</gene>
<evidence type="ECO:0000256" key="5">
    <source>
        <dbReference type="ARBA" id="ARBA00023136"/>
    </source>
</evidence>
<accession>A0ABQ1G7B1</accession>
<evidence type="ECO:0000256" key="1">
    <source>
        <dbReference type="ARBA" id="ARBA00004193"/>
    </source>
</evidence>
<dbReference type="InterPro" id="IPR028082">
    <property type="entry name" value="Peripla_BP_I"/>
</dbReference>
<evidence type="ECO:0000256" key="2">
    <source>
        <dbReference type="ARBA" id="ARBA00008610"/>
    </source>
</evidence>
<comment type="similarity">
    <text evidence="2">Belongs to the BMP lipoprotein family.</text>
</comment>
<proteinExistence type="inferred from homology"/>
<comment type="caution">
    <text evidence="9">The sequence shown here is derived from an EMBL/GenBank/DDBJ whole genome shotgun (WGS) entry which is preliminary data.</text>
</comment>
<dbReference type="InterPro" id="IPR003760">
    <property type="entry name" value="PnrA-like"/>
</dbReference>
<evidence type="ECO:0000313" key="9">
    <source>
        <dbReference type="EMBL" id="GGA38122.1"/>
    </source>
</evidence>
<evidence type="ECO:0000256" key="4">
    <source>
        <dbReference type="ARBA" id="ARBA00022729"/>
    </source>
</evidence>
<feature type="signal peptide" evidence="7">
    <location>
        <begin position="1"/>
        <end position="22"/>
    </location>
</feature>
<dbReference type="InterPro" id="IPR050957">
    <property type="entry name" value="BMP_lipoprotein"/>
</dbReference>
<reference evidence="10" key="1">
    <citation type="journal article" date="2019" name="Int. J. Syst. Evol. Microbiol.">
        <title>The Global Catalogue of Microorganisms (GCM) 10K type strain sequencing project: providing services to taxonomists for standard genome sequencing and annotation.</title>
        <authorList>
            <consortium name="The Broad Institute Genomics Platform"/>
            <consortium name="The Broad Institute Genome Sequencing Center for Infectious Disease"/>
            <person name="Wu L."/>
            <person name="Ma J."/>
        </authorList>
    </citation>
    <scope>NUCLEOTIDE SEQUENCE [LARGE SCALE GENOMIC DNA]</scope>
    <source>
        <strain evidence="10">CGMCC 1.15044</strain>
    </source>
</reference>
<keyword evidence="5" id="KW-0472">Membrane</keyword>
<dbReference type="Pfam" id="PF02608">
    <property type="entry name" value="Bmp"/>
    <property type="match status" value="1"/>
</dbReference>
<dbReference type="PANTHER" id="PTHR34296">
    <property type="entry name" value="TRANSCRIPTIONAL ACTIVATOR PROTEIN MED"/>
    <property type="match status" value="1"/>
</dbReference>
<evidence type="ECO:0000313" key="10">
    <source>
        <dbReference type="Proteomes" id="UP000609323"/>
    </source>
</evidence>
<evidence type="ECO:0000256" key="7">
    <source>
        <dbReference type="SAM" id="SignalP"/>
    </source>
</evidence>
<organism evidence="9 10">
    <name type="scientific">Paenibacillus physcomitrellae</name>
    <dbReference type="NCBI Taxonomy" id="1619311"/>
    <lineage>
        <taxon>Bacteria</taxon>
        <taxon>Bacillati</taxon>
        <taxon>Bacillota</taxon>
        <taxon>Bacilli</taxon>
        <taxon>Bacillales</taxon>
        <taxon>Paenibacillaceae</taxon>
        <taxon>Paenibacillus</taxon>
    </lineage>
</organism>
<dbReference type="EMBL" id="BMHF01000007">
    <property type="protein sequence ID" value="GGA38122.1"/>
    <property type="molecule type" value="Genomic_DNA"/>
</dbReference>
<sequence length="346" mass="36176">MKKSFKLSIVLLLALTVVLAGCGNNKNNANAGNSASGGSNSNTAASVKVGLVTDVGGVNDKSFNQSAWEGLSSLSDVKSEYLQSTKPDDYQTNLNKFVKGGYDLTWGIGMDLGDAVDQVASENPNAKLAIIDATVDQPNVKSVTFSENEGSFLVGVVAGMMTKTNKIGFVGGSQIPVIERFEAGFKAGIAAVNPNAQVLVNYTGAFDKPDLGKTAAATFYDNGADIVFQAAGGTGTGVFNEATARVKSGQKVWVIGVDKDQSLEFGDEVTLTSMVKRVDEAVKRVSQEVVDGTFKGGSEVLGLKENGVGIADTSEKNVPADVLAKVEEYKQKIINGEITVPAEPTK</sequence>
<evidence type="ECO:0000256" key="3">
    <source>
        <dbReference type="ARBA" id="ARBA00022475"/>
    </source>
</evidence>
<comment type="subcellular location">
    <subcellularLocation>
        <location evidence="1">Cell membrane</location>
        <topology evidence="1">Lipid-anchor</topology>
    </subcellularLocation>
</comment>
<protein>
    <submittedName>
        <fullName evidence="9">BMP family ABC transporter substrate-binding protein</fullName>
    </submittedName>
</protein>
<keyword evidence="6" id="KW-0449">Lipoprotein</keyword>
<dbReference type="Gene3D" id="3.40.50.2300">
    <property type="match status" value="2"/>
</dbReference>
<dbReference type="PANTHER" id="PTHR34296:SF2">
    <property type="entry name" value="ABC TRANSPORTER GUANOSINE-BINDING PROTEIN NUPN"/>
    <property type="match status" value="1"/>
</dbReference>
<keyword evidence="10" id="KW-1185">Reference proteome</keyword>
<keyword evidence="4 7" id="KW-0732">Signal</keyword>
<feature type="domain" description="ABC transporter substrate-binding protein PnrA-like" evidence="8">
    <location>
        <begin position="50"/>
        <end position="342"/>
    </location>
</feature>
<name>A0ABQ1G7B1_9BACL</name>
<evidence type="ECO:0000256" key="6">
    <source>
        <dbReference type="ARBA" id="ARBA00023288"/>
    </source>
</evidence>
<dbReference type="CDD" id="cd06354">
    <property type="entry name" value="PBP1_PrnA-like"/>
    <property type="match status" value="1"/>
</dbReference>
<dbReference type="SUPFAM" id="SSF53822">
    <property type="entry name" value="Periplasmic binding protein-like I"/>
    <property type="match status" value="1"/>
</dbReference>